<evidence type="ECO:0000256" key="1">
    <source>
        <dbReference type="SAM" id="Phobius"/>
    </source>
</evidence>
<keyword evidence="1" id="KW-1133">Transmembrane helix</keyword>
<accession>O32425</accession>
<organism evidence="2">
    <name type="scientific">Aggregatibacter actinomycetemcomitans</name>
    <name type="common">Actinobacillus actinomycetemcomitans</name>
    <name type="synonym">Haemophilus actinomycetemcomitans</name>
    <dbReference type="NCBI Taxonomy" id="714"/>
    <lineage>
        <taxon>Bacteria</taxon>
        <taxon>Pseudomonadati</taxon>
        <taxon>Pseudomonadota</taxon>
        <taxon>Gammaproteobacteria</taxon>
        <taxon>Pasteurellales</taxon>
        <taxon>Pasteurellaceae</taxon>
        <taxon>Aggregatibacter</taxon>
    </lineage>
</organism>
<dbReference type="InterPro" id="IPR007047">
    <property type="entry name" value="Flp_Fap"/>
</dbReference>
<evidence type="ECO:0000313" key="2">
    <source>
        <dbReference type="EMBL" id="BAA21931.1"/>
    </source>
</evidence>
<dbReference type="AlphaFoldDB" id="O32425"/>
<name>O32425_AGGAC</name>
<reference evidence="2" key="1">
    <citation type="journal article" date="1997" name="Microb. Pathog.">
        <title>Cloning and sequence analysis of the fimbriae associated protein (fap) gene from Actinobacillus actinomycetemcomitans.</title>
        <authorList>
            <person name="Ishihara K."/>
            <person name="Honma K."/>
            <person name="Miura T."/>
            <person name="Kato T."/>
            <person name="Okuda K."/>
        </authorList>
    </citation>
    <scope>NUCLEOTIDE SEQUENCE</scope>
    <source>
        <strain evidence="2">310a</strain>
    </source>
</reference>
<dbReference type="EMBL" id="D83053">
    <property type="protein sequence ID" value="BAA21931.1"/>
    <property type="molecule type" value="Genomic_DNA"/>
</dbReference>
<keyword evidence="1" id="KW-0472">Membrane</keyword>
<protein>
    <submittedName>
        <fullName evidence="2">ORF-2</fullName>
    </submittedName>
</protein>
<proteinExistence type="predicted"/>
<keyword evidence="1" id="KW-0812">Transmembrane</keyword>
<sequence>MMDLLDYFYRQVVFFSYKFYRNRPKGITSVEYGLIAVAIAVFVVAVLVGDNSFISALSGKFSDLATTVSGAIVSKSS</sequence>
<dbReference type="Pfam" id="PF04964">
    <property type="entry name" value="Flp_Fap"/>
    <property type="match status" value="1"/>
</dbReference>
<feature type="transmembrane region" description="Helical" evidence="1">
    <location>
        <begin position="30"/>
        <end position="49"/>
    </location>
</feature>